<proteinExistence type="predicted"/>
<evidence type="ECO:0000313" key="2">
    <source>
        <dbReference type="Proteomes" id="UP000185557"/>
    </source>
</evidence>
<accession>A0A1U7J6U3</accession>
<gene>
    <name evidence="1" type="ORF">NIES30_08725</name>
</gene>
<comment type="caution">
    <text evidence="1">The sequence shown here is derived from an EMBL/GenBank/DDBJ whole genome shotgun (WGS) entry which is preliminary data.</text>
</comment>
<dbReference type="Proteomes" id="UP000185557">
    <property type="component" value="Unassembled WGS sequence"/>
</dbReference>
<organism evidence="1 2">
    <name type="scientific">Phormidium tenue NIES-30</name>
    <dbReference type="NCBI Taxonomy" id="549789"/>
    <lineage>
        <taxon>Bacteria</taxon>
        <taxon>Bacillati</taxon>
        <taxon>Cyanobacteriota</taxon>
        <taxon>Cyanophyceae</taxon>
        <taxon>Oscillatoriophycideae</taxon>
        <taxon>Oscillatoriales</taxon>
        <taxon>Oscillatoriaceae</taxon>
        <taxon>Phormidium</taxon>
    </lineage>
</organism>
<sequence>MELHLIYTETKMLLSKKQYGSWQEIQAEFSDYKTSLGPWPADAVIDYLQTDYPGLEPSPAVQVAELLQSTVCCQELTFCEGRLLGDR</sequence>
<evidence type="ECO:0000313" key="1">
    <source>
        <dbReference type="EMBL" id="OKH48626.1"/>
    </source>
</evidence>
<name>A0A1U7J6U3_9CYAN</name>
<reference evidence="1 2" key="1">
    <citation type="submission" date="2016-11" db="EMBL/GenBank/DDBJ databases">
        <title>Draft Genome Sequences of Nine Cyanobacterial Strains from Diverse Habitats.</title>
        <authorList>
            <person name="Zhu T."/>
            <person name="Hou S."/>
            <person name="Lu X."/>
            <person name="Hess W.R."/>
        </authorList>
    </citation>
    <scope>NUCLEOTIDE SEQUENCE [LARGE SCALE GENOMIC DNA]</scope>
    <source>
        <strain evidence="1 2">NIES-30</strain>
    </source>
</reference>
<dbReference type="AlphaFoldDB" id="A0A1U7J6U3"/>
<dbReference type="EMBL" id="MRCG01000005">
    <property type="protein sequence ID" value="OKH48626.1"/>
    <property type="molecule type" value="Genomic_DNA"/>
</dbReference>
<keyword evidence="2" id="KW-1185">Reference proteome</keyword>
<protein>
    <submittedName>
        <fullName evidence="1">Uncharacterized protein</fullName>
    </submittedName>
</protein>
<dbReference type="STRING" id="549789.NIES30_08725"/>